<protein>
    <submittedName>
        <fullName evidence="1">Uncharacterized protein</fullName>
    </submittedName>
</protein>
<feature type="non-terminal residue" evidence="1">
    <location>
        <position position="287"/>
    </location>
</feature>
<sequence>MSKIRLSQIRSLRPYVSRYALLLWATAIGAAAILCAPVHSRLPENMPAPPPAPVPVSPEVCKTVAERAQPHLDWADAESQHAIDEHLGTLTLFFDTAKTQTPRFARDVMGWRSKWRLVSDKLPFTRDDRHHAYLRERFGARVFTPHQLLQAVESVLTSYLTSVQSIEGMMLVRIRADVADLPPGSLPQFATPETLEQAFALALQQAARQTEVDLRADLIRELVSIVTGEVLTMVAVRLGVSAGILATGASSSWSTFGVGLVVGVAVDWVIQKVWTWWDDPAADLAGM</sequence>
<evidence type="ECO:0000313" key="2">
    <source>
        <dbReference type="Proteomes" id="UP001431776"/>
    </source>
</evidence>
<organism evidence="1 2">
    <name type="scientific">Anaerobaca lacustris</name>
    <dbReference type="NCBI Taxonomy" id="3044600"/>
    <lineage>
        <taxon>Bacteria</taxon>
        <taxon>Pseudomonadati</taxon>
        <taxon>Planctomycetota</taxon>
        <taxon>Phycisphaerae</taxon>
        <taxon>Sedimentisphaerales</taxon>
        <taxon>Anaerobacaceae</taxon>
        <taxon>Anaerobaca</taxon>
    </lineage>
</organism>
<keyword evidence="2" id="KW-1185">Reference proteome</keyword>
<evidence type="ECO:0000313" key="1">
    <source>
        <dbReference type="EMBL" id="MDI6451755.1"/>
    </source>
</evidence>
<dbReference type="EMBL" id="JASCXX010000051">
    <property type="protein sequence ID" value="MDI6451755.1"/>
    <property type="molecule type" value="Genomic_DNA"/>
</dbReference>
<dbReference type="AlphaFoldDB" id="A0AAW6U1I9"/>
<dbReference type="RefSeq" id="WP_349247162.1">
    <property type="nucleotide sequence ID" value="NZ_JASCXX010000051.1"/>
</dbReference>
<dbReference type="Proteomes" id="UP001431776">
    <property type="component" value="Unassembled WGS sequence"/>
</dbReference>
<proteinExistence type="predicted"/>
<comment type="caution">
    <text evidence="1">The sequence shown here is derived from an EMBL/GenBank/DDBJ whole genome shotgun (WGS) entry which is preliminary data.</text>
</comment>
<accession>A0AAW6U1I9</accession>
<name>A0AAW6U1I9_9BACT</name>
<gene>
    <name evidence="1" type="ORF">QJ522_22025</name>
</gene>
<reference evidence="1" key="1">
    <citation type="submission" date="2023-05" db="EMBL/GenBank/DDBJ databases">
        <title>Anaerotaeda fermentans gen. nov., sp. nov., a novel anaerobic planctomycete of the new family within the order Sedimentisphaerales isolated from Taman Peninsula, Russia.</title>
        <authorList>
            <person name="Khomyakova M.A."/>
            <person name="Merkel A.Y."/>
            <person name="Slobodkin A.I."/>
        </authorList>
    </citation>
    <scope>NUCLEOTIDE SEQUENCE</scope>
    <source>
        <strain evidence="1">M17dextr</strain>
    </source>
</reference>